<reference evidence="2" key="1">
    <citation type="journal article" date="2019" name="Int. J. Syst. Evol. Microbiol.">
        <title>The Global Catalogue of Microorganisms (GCM) 10K type strain sequencing project: providing services to taxonomists for standard genome sequencing and annotation.</title>
        <authorList>
            <consortium name="The Broad Institute Genomics Platform"/>
            <consortium name="The Broad Institute Genome Sequencing Center for Infectious Disease"/>
            <person name="Wu L."/>
            <person name="Ma J."/>
        </authorList>
    </citation>
    <scope>NUCLEOTIDE SEQUENCE [LARGE SCALE GENOMIC DNA]</scope>
    <source>
        <strain evidence="2">KCTC 42282</strain>
    </source>
</reference>
<dbReference type="RefSeq" id="WP_191319702.1">
    <property type="nucleotide sequence ID" value="NZ_BNCG01000010.1"/>
</dbReference>
<keyword evidence="2" id="KW-1185">Reference proteome</keyword>
<evidence type="ECO:0000313" key="1">
    <source>
        <dbReference type="EMBL" id="MFC3635867.1"/>
    </source>
</evidence>
<comment type="caution">
    <text evidence="1">The sequence shown here is derived from an EMBL/GenBank/DDBJ whole genome shotgun (WGS) entry which is preliminary data.</text>
</comment>
<accession>A0ABV7UBQ3</accession>
<organism evidence="1 2">
    <name type="scientific">Camelimonas fluminis</name>
    <dbReference type="NCBI Taxonomy" id="1576911"/>
    <lineage>
        <taxon>Bacteria</taxon>
        <taxon>Pseudomonadati</taxon>
        <taxon>Pseudomonadota</taxon>
        <taxon>Alphaproteobacteria</taxon>
        <taxon>Hyphomicrobiales</taxon>
        <taxon>Chelatococcaceae</taxon>
        <taxon>Camelimonas</taxon>
    </lineage>
</organism>
<dbReference type="Proteomes" id="UP001595704">
    <property type="component" value="Unassembled WGS sequence"/>
</dbReference>
<proteinExistence type="predicted"/>
<gene>
    <name evidence="1" type="ORF">ACFONL_00445</name>
</gene>
<dbReference type="EMBL" id="JBHRYC010000006">
    <property type="protein sequence ID" value="MFC3635867.1"/>
    <property type="molecule type" value="Genomic_DNA"/>
</dbReference>
<name>A0ABV7UBQ3_9HYPH</name>
<protein>
    <submittedName>
        <fullName evidence="1">Uncharacterized protein</fullName>
    </submittedName>
</protein>
<sequence length="184" mass="21250">MQATRSRRRLVLEGALTMSALAFEHLNLDWNAEPNAPQPVVMVSGADVRVAFYLNPWAYLADEGERGRLIFKDCTRWRLGETNDEGWYRGQCRYSKIAPGWGEFYELTGSDDQQPWPTDWQELAASASRQRHFLFYFRDETFECFAATWSFESTAESAPPRVGALGRILDRICSIGRIRWRKSV</sequence>
<evidence type="ECO:0000313" key="2">
    <source>
        <dbReference type="Proteomes" id="UP001595704"/>
    </source>
</evidence>